<dbReference type="SMART" id="SM00474">
    <property type="entry name" value="35EXOc"/>
    <property type="match status" value="1"/>
</dbReference>
<dbReference type="GO" id="GO:0005634">
    <property type="term" value="C:nucleus"/>
    <property type="evidence" value="ECO:0007669"/>
    <property type="project" value="TreeGrafter"/>
</dbReference>
<dbReference type="GO" id="GO:0006139">
    <property type="term" value="P:nucleobase-containing compound metabolic process"/>
    <property type="evidence" value="ECO:0007669"/>
    <property type="project" value="InterPro"/>
</dbReference>
<evidence type="ECO:0000313" key="6">
    <source>
        <dbReference type="Proteomes" id="UP000256970"/>
    </source>
</evidence>
<sequence>MKQLAQQRYLPQVQHTQQQQQQQQQQQHTGAAAVSAHGSSAAGALAPQFLQVPHVGVAELLLKAELSTLPRVRLAPGYESIDAPGGLQVLLVEDAAHLSSALQTLRASMQDPVIAIDLEWRPEFAKGRSNPVAMVQLASSRVAVLIRTCRIVGTQGLPKELPAALRAFLQDPSVLLLGCGWATGDEGKMQRTFGTGCRDFGRFVDLQAVARSLEYCELGLASLAGRVLRLAVPKARKVSMSNWEAPHLTPQQTKYAALDVLVAGEVFRKLRLWHSTPTPCNVCNHNHASSSSSSSSPSAGGGTAPAATYAAAAISPRTYGLTWDTAQSQSTSRVGDNAAAAAVFGGCCARRAGQQPQRSRRSRGSSSMRASHTAG</sequence>
<dbReference type="GO" id="GO:0003676">
    <property type="term" value="F:nucleic acid binding"/>
    <property type="evidence" value="ECO:0007669"/>
    <property type="project" value="InterPro"/>
</dbReference>
<evidence type="ECO:0000313" key="5">
    <source>
        <dbReference type="EMBL" id="SZX77983.1"/>
    </source>
</evidence>
<dbReference type="Proteomes" id="UP000256970">
    <property type="component" value="Unassembled WGS sequence"/>
</dbReference>
<protein>
    <recommendedName>
        <fullName evidence="4">3'-5' exonuclease domain-containing protein</fullName>
    </recommendedName>
</protein>
<dbReference type="GO" id="GO:0008408">
    <property type="term" value="F:3'-5' exonuclease activity"/>
    <property type="evidence" value="ECO:0007669"/>
    <property type="project" value="InterPro"/>
</dbReference>
<keyword evidence="6" id="KW-1185">Reference proteome</keyword>
<feature type="region of interest" description="Disordered" evidence="3">
    <location>
        <begin position="350"/>
        <end position="375"/>
    </location>
</feature>
<dbReference type="InterPro" id="IPR051132">
    <property type="entry name" value="3-5_Exonuclease_domain"/>
</dbReference>
<dbReference type="AlphaFoldDB" id="A0A383WL58"/>
<proteinExistence type="predicted"/>
<dbReference type="PANTHER" id="PTHR13620:SF104">
    <property type="entry name" value="EXONUCLEASE 3'-5' DOMAIN-CONTAINING PROTEIN 2"/>
    <property type="match status" value="1"/>
</dbReference>
<evidence type="ECO:0000256" key="3">
    <source>
        <dbReference type="SAM" id="MobiDB-lite"/>
    </source>
</evidence>
<dbReference type="InterPro" id="IPR012337">
    <property type="entry name" value="RNaseH-like_sf"/>
</dbReference>
<dbReference type="InterPro" id="IPR002562">
    <property type="entry name" value="3'-5'_exonuclease_dom"/>
</dbReference>
<feature type="domain" description="3'-5' exonuclease" evidence="4">
    <location>
        <begin position="89"/>
        <end position="275"/>
    </location>
</feature>
<name>A0A383WL58_TETOB</name>
<gene>
    <name evidence="5" type="ORF">BQ4739_LOCUS18314</name>
</gene>
<feature type="compositionally biased region" description="Low complexity" evidence="3">
    <location>
        <begin position="14"/>
        <end position="35"/>
    </location>
</feature>
<dbReference type="CDD" id="cd06141">
    <property type="entry name" value="WRN_exo"/>
    <property type="match status" value="1"/>
</dbReference>
<evidence type="ECO:0000256" key="2">
    <source>
        <dbReference type="ARBA" id="ARBA00022801"/>
    </source>
</evidence>
<keyword evidence="1" id="KW-0540">Nuclease</keyword>
<reference evidence="5 6" key="1">
    <citation type="submission" date="2016-10" db="EMBL/GenBank/DDBJ databases">
        <authorList>
            <person name="Cai Z."/>
        </authorList>
    </citation>
    <scope>NUCLEOTIDE SEQUENCE [LARGE SCALE GENOMIC DNA]</scope>
</reference>
<dbReference type="PANTHER" id="PTHR13620">
    <property type="entry name" value="3-5 EXONUCLEASE"/>
    <property type="match status" value="1"/>
</dbReference>
<dbReference type="STRING" id="3088.A0A383WL58"/>
<evidence type="ECO:0000256" key="1">
    <source>
        <dbReference type="ARBA" id="ARBA00022722"/>
    </source>
</evidence>
<organism evidence="5 6">
    <name type="scientific">Tetradesmus obliquus</name>
    <name type="common">Green alga</name>
    <name type="synonym">Acutodesmus obliquus</name>
    <dbReference type="NCBI Taxonomy" id="3088"/>
    <lineage>
        <taxon>Eukaryota</taxon>
        <taxon>Viridiplantae</taxon>
        <taxon>Chlorophyta</taxon>
        <taxon>core chlorophytes</taxon>
        <taxon>Chlorophyceae</taxon>
        <taxon>CS clade</taxon>
        <taxon>Sphaeropleales</taxon>
        <taxon>Scenedesmaceae</taxon>
        <taxon>Tetradesmus</taxon>
    </lineage>
</organism>
<dbReference type="SUPFAM" id="SSF53098">
    <property type="entry name" value="Ribonuclease H-like"/>
    <property type="match status" value="1"/>
</dbReference>
<dbReference type="EMBL" id="FNXT01001299">
    <property type="protein sequence ID" value="SZX77983.1"/>
    <property type="molecule type" value="Genomic_DNA"/>
</dbReference>
<dbReference type="InterPro" id="IPR036397">
    <property type="entry name" value="RNaseH_sf"/>
</dbReference>
<evidence type="ECO:0000259" key="4">
    <source>
        <dbReference type="SMART" id="SM00474"/>
    </source>
</evidence>
<keyword evidence="2" id="KW-0378">Hydrolase</keyword>
<dbReference type="Gene3D" id="3.30.420.10">
    <property type="entry name" value="Ribonuclease H-like superfamily/Ribonuclease H"/>
    <property type="match status" value="1"/>
</dbReference>
<dbReference type="Pfam" id="PF01612">
    <property type="entry name" value="DNA_pol_A_exo1"/>
    <property type="match status" value="1"/>
</dbReference>
<dbReference type="GO" id="GO:0005737">
    <property type="term" value="C:cytoplasm"/>
    <property type="evidence" value="ECO:0007669"/>
    <property type="project" value="TreeGrafter"/>
</dbReference>
<feature type="region of interest" description="Disordered" evidence="3">
    <location>
        <begin position="1"/>
        <end position="35"/>
    </location>
</feature>
<accession>A0A383WL58</accession>
<feature type="compositionally biased region" description="Low complexity" evidence="3">
    <location>
        <begin position="364"/>
        <end position="375"/>
    </location>
</feature>